<keyword evidence="3" id="KW-0408">Iron</keyword>
<dbReference type="GO" id="GO:0020037">
    <property type="term" value="F:heme binding"/>
    <property type="evidence" value="ECO:0007669"/>
    <property type="project" value="InterPro"/>
</dbReference>
<reference evidence="4 5" key="1">
    <citation type="submission" date="2016-10" db="EMBL/GenBank/DDBJ databases">
        <authorList>
            <person name="de Groot N.N."/>
        </authorList>
    </citation>
    <scope>NUCLEOTIDE SEQUENCE [LARGE SCALE GENOMIC DNA]</scope>
    <source>
        <strain evidence="4 5">IBRC-M10015</strain>
    </source>
</reference>
<gene>
    <name evidence="4" type="ORF">SAMN05216226_107155</name>
</gene>
<dbReference type="EMBL" id="FNFC01000007">
    <property type="protein sequence ID" value="SDJ69350.1"/>
    <property type="molecule type" value="Genomic_DNA"/>
</dbReference>
<dbReference type="GO" id="GO:0004497">
    <property type="term" value="F:monooxygenase activity"/>
    <property type="evidence" value="ECO:0007669"/>
    <property type="project" value="InterPro"/>
</dbReference>
<dbReference type="PRINTS" id="PR00465">
    <property type="entry name" value="EP450IV"/>
</dbReference>
<name>A0A1G8VVT0_9EURY</name>
<organism evidence="4 5">
    <name type="scientific">Halovenus aranensis</name>
    <dbReference type="NCBI Taxonomy" id="890420"/>
    <lineage>
        <taxon>Archaea</taxon>
        <taxon>Methanobacteriati</taxon>
        <taxon>Methanobacteriota</taxon>
        <taxon>Stenosarchaea group</taxon>
        <taxon>Halobacteria</taxon>
        <taxon>Halobacteriales</taxon>
        <taxon>Haloarculaceae</taxon>
        <taxon>Halovenus</taxon>
    </lineage>
</organism>
<dbReference type="Pfam" id="PF00067">
    <property type="entry name" value="p450"/>
    <property type="match status" value="1"/>
</dbReference>
<dbReference type="OrthoDB" id="9881at2157"/>
<sequence>MNERPPAAHGRHPVIGHTVSLLRGPLDAIQRWGRTDEDLVRLQIAGQTMVLVTAPDPAKQVLATDSESYQKAELVRDRLGTLQGNSLVLLEGQQWRDRRQTLQPAFRPAEVSATGAVATDHAREMVATWGPGASIRVVDETRTFVLGVLAEALFGLELRNEQTPIHEAATDILARLDLRSPSTYLPEWVPTPTNRRFQRAVSTLHDRLDVVVDDGGSDDSLLGRMRAAGLSSSEMRDELIALLFAGYDSTATALSCTLGLLGTHPQIQADLRRDLAVSLDGTPTAEDVHSLDVLDAVVEESLRLYPPQYLLFREPTADTTLAGYQVSAGTPVVVAPWVLHRDPTFWEAPSAFRPERWLDGGPDCPEYAYLPYGGGPRYCLGANMADQLLRLAVAVVCQHGRFRASEPVSVTAGPTLAVDETLRLRLTD</sequence>
<dbReference type="SUPFAM" id="SSF48264">
    <property type="entry name" value="Cytochrome P450"/>
    <property type="match status" value="1"/>
</dbReference>
<dbReference type="Proteomes" id="UP000198856">
    <property type="component" value="Unassembled WGS sequence"/>
</dbReference>
<accession>A0A1G8VVT0</accession>
<dbReference type="InterPro" id="IPR002403">
    <property type="entry name" value="Cyt_P450_E_grp-IV"/>
</dbReference>
<protein>
    <submittedName>
        <fullName evidence="4">Cytochrome P450</fullName>
    </submittedName>
</protein>
<dbReference type="RefSeq" id="WP_176765276.1">
    <property type="nucleotide sequence ID" value="NZ_FNFC01000007.1"/>
</dbReference>
<dbReference type="PANTHER" id="PTHR24305">
    <property type="entry name" value="CYTOCHROME P450"/>
    <property type="match status" value="1"/>
</dbReference>
<evidence type="ECO:0000256" key="2">
    <source>
        <dbReference type="ARBA" id="ARBA00022723"/>
    </source>
</evidence>
<evidence type="ECO:0000313" key="5">
    <source>
        <dbReference type="Proteomes" id="UP000198856"/>
    </source>
</evidence>
<comment type="similarity">
    <text evidence="1">Belongs to the cytochrome P450 family.</text>
</comment>
<evidence type="ECO:0000256" key="3">
    <source>
        <dbReference type="ARBA" id="ARBA00023004"/>
    </source>
</evidence>
<evidence type="ECO:0000256" key="1">
    <source>
        <dbReference type="ARBA" id="ARBA00010617"/>
    </source>
</evidence>
<dbReference type="AlphaFoldDB" id="A0A1G8VVT0"/>
<dbReference type="PRINTS" id="PR00385">
    <property type="entry name" value="P450"/>
</dbReference>
<dbReference type="GO" id="GO:0005506">
    <property type="term" value="F:iron ion binding"/>
    <property type="evidence" value="ECO:0007669"/>
    <property type="project" value="InterPro"/>
</dbReference>
<dbReference type="STRING" id="890420.SAMN05216226_107155"/>
<dbReference type="Gene3D" id="1.10.630.10">
    <property type="entry name" value="Cytochrome P450"/>
    <property type="match status" value="1"/>
</dbReference>
<proteinExistence type="inferred from homology"/>
<dbReference type="PANTHER" id="PTHR24305:SF166">
    <property type="entry name" value="CYTOCHROME P450 12A4, MITOCHONDRIAL-RELATED"/>
    <property type="match status" value="1"/>
</dbReference>
<keyword evidence="5" id="KW-1185">Reference proteome</keyword>
<dbReference type="InterPro" id="IPR050121">
    <property type="entry name" value="Cytochrome_P450_monoxygenase"/>
</dbReference>
<dbReference type="InterPro" id="IPR036396">
    <property type="entry name" value="Cyt_P450_sf"/>
</dbReference>
<dbReference type="GO" id="GO:0016705">
    <property type="term" value="F:oxidoreductase activity, acting on paired donors, with incorporation or reduction of molecular oxygen"/>
    <property type="evidence" value="ECO:0007669"/>
    <property type="project" value="InterPro"/>
</dbReference>
<keyword evidence="2" id="KW-0479">Metal-binding</keyword>
<dbReference type="InterPro" id="IPR001128">
    <property type="entry name" value="Cyt_P450"/>
</dbReference>
<evidence type="ECO:0000313" key="4">
    <source>
        <dbReference type="EMBL" id="SDJ69350.1"/>
    </source>
</evidence>